<protein>
    <recommendedName>
        <fullName evidence="5">Nucleotidyltransferase domain-containing protein</fullName>
    </recommendedName>
</protein>
<keyword evidence="4" id="KW-1185">Reference proteome</keyword>
<comment type="caution">
    <text evidence="1">The sequence shown here is derived from an EMBL/GenBank/DDBJ whole genome shotgun (WGS) entry which is preliminary data.</text>
</comment>
<dbReference type="EMBL" id="JAPZVQ010000003">
    <property type="protein sequence ID" value="MDA1384926.1"/>
    <property type="molecule type" value="Genomic_DNA"/>
</dbReference>
<dbReference type="RefSeq" id="WP_270121389.1">
    <property type="nucleotide sequence ID" value="NZ_BAAAOM010000002.1"/>
</dbReference>
<dbReference type="EMBL" id="JAVDYD010000001">
    <property type="protein sequence ID" value="MDR7337622.1"/>
    <property type="molecule type" value="Genomic_DNA"/>
</dbReference>
<gene>
    <name evidence="2" type="ORF">J2S69_001341</name>
    <name evidence="1" type="ORF">O2L01_08020</name>
</gene>
<dbReference type="Proteomes" id="UP001183604">
    <property type="component" value="Unassembled WGS sequence"/>
</dbReference>
<sequence>MTGADPRALVTALSDWARGTDWVDWVEIGGSLGRGAGDELSDVDAGIGVHALADHPDRIDEARDAIAEFAPVAATLTQPMGDATHLVCVYEDGRQLSLVVFDEDVRTGLPPQAVATVDKSGRLSRELGQTRWDADEATVREWTFLAWIAVGDAARHSLRDHPWRALKALTDARDHLWQLWAHAHDLPFPMFGAVTVENAAVDLPPGIEATHPNDLSPKAIHTALTALSRLLCPYTEGELTNLAATVQRRLDLLDR</sequence>
<dbReference type="InterPro" id="IPR043519">
    <property type="entry name" value="NT_sf"/>
</dbReference>
<name>A0A9X3PJJ3_9ACTN</name>
<accession>A0A9X3PJJ3</accession>
<dbReference type="Gene3D" id="3.30.460.10">
    <property type="entry name" value="Beta Polymerase, domain 2"/>
    <property type="match status" value="1"/>
</dbReference>
<dbReference type="Proteomes" id="UP001145799">
    <property type="component" value="Unassembled WGS sequence"/>
</dbReference>
<evidence type="ECO:0008006" key="5">
    <source>
        <dbReference type="Google" id="ProtNLM"/>
    </source>
</evidence>
<evidence type="ECO:0000313" key="3">
    <source>
        <dbReference type="Proteomes" id="UP001145799"/>
    </source>
</evidence>
<dbReference type="AlphaFoldDB" id="A0A9X3PJJ3"/>
<evidence type="ECO:0000313" key="4">
    <source>
        <dbReference type="Proteomes" id="UP001183604"/>
    </source>
</evidence>
<evidence type="ECO:0000313" key="2">
    <source>
        <dbReference type="EMBL" id="MDR7337622.1"/>
    </source>
</evidence>
<proteinExistence type="predicted"/>
<reference evidence="1" key="1">
    <citation type="submission" date="2022-12" db="EMBL/GenBank/DDBJ databases">
        <title>Gycomyces niveus sp.nov., a novel actinomycete isolated from soil in Shouguang.</title>
        <authorList>
            <person name="Yang X."/>
        </authorList>
    </citation>
    <scope>NUCLEOTIDE SEQUENCE</scope>
    <source>
        <strain evidence="1">DSM 44724</strain>
    </source>
</reference>
<reference evidence="2 4" key="2">
    <citation type="submission" date="2023-07" db="EMBL/GenBank/DDBJ databases">
        <title>Sequencing the genomes of 1000 actinobacteria strains.</title>
        <authorList>
            <person name="Klenk H.-P."/>
        </authorList>
    </citation>
    <scope>NUCLEOTIDE SEQUENCE [LARGE SCALE GENOMIC DNA]</scope>
    <source>
        <strain evidence="2 4">DSM 44724</strain>
    </source>
</reference>
<organism evidence="1 3">
    <name type="scientific">Glycomyces lechevalierae</name>
    <dbReference type="NCBI Taxonomy" id="256034"/>
    <lineage>
        <taxon>Bacteria</taxon>
        <taxon>Bacillati</taxon>
        <taxon>Actinomycetota</taxon>
        <taxon>Actinomycetes</taxon>
        <taxon>Glycomycetales</taxon>
        <taxon>Glycomycetaceae</taxon>
        <taxon>Glycomyces</taxon>
    </lineage>
</organism>
<evidence type="ECO:0000313" key="1">
    <source>
        <dbReference type="EMBL" id="MDA1384926.1"/>
    </source>
</evidence>